<evidence type="ECO:0000313" key="1">
    <source>
        <dbReference type="EMBL" id="CAI0546107.1"/>
    </source>
</evidence>
<proteinExistence type="predicted"/>
<name>A0AAV0QKM6_9ROSI</name>
<sequence length="105" mass="11542">MAIVQGFGLRWTSLSLCSHSIRLKGSPIILNSKVSTGYAQSGKYGHSKMACPKLAPKTGVEVPPTSPPEEPVPQRPLYGEWMVVKPRGRNVTRQQHFVTNQATNQ</sequence>
<evidence type="ECO:0000313" key="2">
    <source>
        <dbReference type="Proteomes" id="UP001154282"/>
    </source>
</evidence>
<keyword evidence="2" id="KW-1185">Reference proteome</keyword>
<comment type="caution">
    <text evidence="1">The sequence shown here is derived from an EMBL/GenBank/DDBJ whole genome shotgun (WGS) entry which is preliminary data.</text>
</comment>
<dbReference type="Proteomes" id="UP001154282">
    <property type="component" value="Unassembled WGS sequence"/>
</dbReference>
<dbReference type="EMBL" id="CAMGYJ010000009">
    <property type="protein sequence ID" value="CAI0546107.1"/>
    <property type="molecule type" value="Genomic_DNA"/>
</dbReference>
<accession>A0AAV0QKM6</accession>
<reference evidence="1" key="1">
    <citation type="submission" date="2022-08" db="EMBL/GenBank/DDBJ databases">
        <authorList>
            <person name="Gutierrez-Valencia J."/>
        </authorList>
    </citation>
    <scope>NUCLEOTIDE SEQUENCE</scope>
</reference>
<protein>
    <submittedName>
        <fullName evidence="1">Uncharacterized protein</fullName>
    </submittedName>
</protein>
<dbReference type="AlphaFoldDB" id="A0AAV0QKM6"/>
<organism evidence="1 2">
    <name type="scientific">Linum tenue</name>
    <dbReference type="NCBI Taxonomy" id="586396"/>
    <lineage>
        <taxon>Eukaryota</taxon>
        <taxon>Viridiplantae</taxon>
        <taxon>Streptophyta</taxon>
        <taxon>Embryophyta</taxon>
        <taxon>Tracheophyta</taxon>
        <taxon>Spermatophyta</taxon>
        <taxon>Magnoliopsida</taxon>
        <taxon>eudicotyledons</taxon>
        <taxon>Gunneridae</taxon>
        <taxon>Pentapetalae</taxon>
        <taxon>rosids</taxon>
        <taxon>fabids</taxon>
        <taxon>Malpighiales</taxon>
        <taxon>Linaceae</taxon>
        <taxon>Linum</taxon>
    </lineage>
</organism>
<gene>
    <name evidence="1" type="ORF">LITE_LOCUS43835</name>
</gene>